<dbReference type="STRING" id="2177.BHR79_01525"/>
<dbReference type="InterPro" id="IPR011032">
    <property type="entry name" value="GroES-like_sf"/>
</dbReference>
<dbReference type="OrthoDB" id="146036at2157"/>
<comment type="subunit">
    <text evidence="3">Heptamer of 7 subunits arranged in a ring. Interacts with the chaperonin GroEL.</text>
</comment>
<dbReference type="KEGG" id="mhaz:BHR79_01525"/>
<dbReference type="GO" id="GO:0051087">
    <property type="term" value="F:protein-folding chaperone binding"/>
    <property type="evidence" value="ECO:0007669"/>
    <property type="project" value="TreeGrafter"/>
</dbReference>
<evidence type="ECO:0000256" key="4">
    <source>
        <dbReference type="RuleBase" id="RU003479"/>
    </source>
</evidence>
<reference evidence="5 8" key="1">
    <citation type="submission" date="2016-10" db="EMBL/GenBank/DDBJ databases">
        <title>Methanohalophilus halophilus.</title>
        <authorList>
            <person name="L'haridon S."/>
        </authorList>
    </citation>
    <scope>NUCLEOTIDE SEQUENCE [LARGE SCALE GENOMIC DNA]</scope>
    <source>
        <strain evidence="5 8">Z-7982</strain>
    </source>
</reference>
<dbReference type="EMBL" id="CP017921">
    <property type="protein sequence ID" value="APH38292.1"/>
    <property type="molecule type" value="Genomic_DNA"/>
</dbReference>
<evidence type="ECO:0000256" key="1">
    <source>
        <dbReference type="ARBA" id="ARBA00006975"/>
    </source>
</evidence>
<sequence length="91" mass="10162">MNIKPVGERVLIKPIKEEEVTSGGIYIPESAQKEKKEGNIVAAGTYEDGKELPVKKGDHVIYGGFQSDEMEMNGEKYLFIDFKDVLAIVEE</sequence>
<dbReference type="Gene3D" id="2.30.33.40">
    <property type="entry name" value="GroES chaperonin"/>
    <property type="match status" value="1"/>
</dbReference>
<dbReference type="GO" id="GO:0046872">
    <property type="term" value="F:metal ion binding"/>
    <property type="evidence" value="ECO:0007669"/>
    <property type="project" value="TreeGrafter"/>
</dbReference>
<dbReference type="SMART" id="SM00883">
    <property type="entry name" value="Cpn10"/>
    <property type="match status" value="1"/>
</dbReference>
<evidence type="ECO:0000313" key="7">
    <source>
        <dbReference type="EMBL" id="SDW01441.1"/>
    </source>
</evidence>
<dbReference type="Proteomes" id="UP000186879">
    <property type="component" value="Chromosome"/>
</dbReference>
<dbReference type="GeneID" id="30582395"/>
<comment type="similarity">
    <text evidence="1 3 4">Belongs to the GroES chaperonin family.</text>
</comment>
<evidence type="ECO:0000313" key="5">
    <source>
        <dbReference type="EMBL" id="APH38292.1"/>
    </source>
</evidence>
<name>A0A1L3Q091_9EURY</name>
<dbReference type="InterPro" id="IPR037124">
    <property type="entry name" value="Chaperonin_GroES_sf"/>
</dbReference>
<dbReference type="FunFam" id="2.30.33.40:FF:000001">
    <property type="entry name" value="10 kDa chaperonin"/>
    <property type="match status" value="1"/>
</dbReference>
<dbReference type="PANTHER" id="PTHR10772:SF63">
    <property type="entry name" value="20 KDA CHAPERONIN, CHLOROPLASTIC"/>
    <property type="match status" value="1"/>
</dbReference>
<dbReference type="SUPFAM" id="SSF50129">
    <property type="entry name" value="GroES-like"/>
    <property type="match status" value="1"/>
</dbReference>
<dbReference type="Proteomes" id="UP000198669">
    <property type="component" value="Unassembled WGS sequence"/>
</dbReference>
<evidence type="ECO:0000313" key="8">
    <source>
        <dbReference type="Proteomes" id="UP000186879"/>
    </source>
</evidence>
<dbReference type="RefSeq" id="WP_072560558.1">
    <property type="nucleotide sequence ID" value="NZ_CP017921.1"/>
</dbReference>
<dbReference type="HAMAP" id="MF_00580">
    <property type="entry name" value="CH10"/>
    <property type="match status" value="1"/>
</dbReference>
<dbReference type="EMBL" id="RJJG01000001">
    <property type="protein sequence ID" value="RNI10839.1"/>
    <property type="molecule type" value="Genomic_DNA"/>
</dbReference>
<evidence type="ECO:0000313" key="10">
    <source>
        <dbReference type="Proteomes" id="UP000267921"/>
    </source>
</evidence>
<gene>
    <name evidence="3" type="primary">groES</name>
    <name evidence="3" type="synonym">groS</name>
    <name evidence="5" type="ORF">BHR79_01525</name>
    <name evidence="6" type="ORF">EFE40_01265</name>
    <name evidence="7" type="ORF">SAMN04515625_0127</name>
</gene>
<dbReference type="GO" id="GO:0005737">
    <property type="term" value="C:cytoplasm"/>
    <property type="evidence" value="ECO:0007669"/>
    <property type="project" value="UniProtKB-SubCell"/>
</dbReference>
<protein>
    <recommendedName>
        <fullName evidence="3">Co-chaperonin GroES</fullName>
    </recommendedName>
    <alternativeName>
        <fullName evidence="3">10 kDa chaperonin</fullName>
    </alternativeName>
    <alternativeName>
        <fullName evidence="3">Chaperonin-10</fullName>
        <shortName evidence="3">Cpn10</shortName>
    </alternativeName>
</protein>
<evidence type="ECO:0000313" key="9">
    <source>
        <dbReference type="Proteomes" id="UP000198669"/>
    </source>
</evidence>
<evidence type="ECO:0000256" key="2">
    <source>
        <dbReference type="ARBA" id="ARBA00023186"/>
    </source>
</evidence>
<comment type="function">
    <text evidence="3">Together with the chaperonin GroEL, plays an essential role in assisting protein folding. The GroEL-GroES system forms a nano-cage that allows encapsulation of the non-native substrate proteins and provides a physical environment optimized to promote and accelerate protein folding. GroES binds to the apical surface of the GroEL ring, thereby capping the opening of the GroEL channel.</text>
</comment>
<dbReference type="NCBIfam" id="NF001539">
    <property type="entry name" value="PRK00364.3-5"/>
    <property type="match status" value="1"/>
</dbReference>
<accession>A0A1L3Q091</accession>
<dbReference type="EMBL" id="FNMU01000001">
    <property type="protein sequence ID" value="SDW01441.1"/>
    <property type="molecule type" value="Genomic_DNA"/>
</dbReference>
<comment type="subcellular location">
    <subcellularLocation>
        <location evidence="3">Cytoplasm</location>
    </subcellularLocation>
</comment>
<dbReference type="Pfam" id="PF00166">
    <property type="entry name" value="Cpn10"/>
    <property type="match status" value="1"/>
</dbReference>
<reference evidence="6 10" key="3">
    <citation type="submission" date="2018-10" db="EMBL/GenBank/DDBJ databases">
        <title>Cultivation of a novel Methanohalophilus strain from Kebrit Deep of the Red Sea and a genomic comparison of members of the genus Methanohalophilus.</title>
        <authorList>
            <person name="Guan Y."/>
            <person name="Ngugi D.K."/>
            <person name="Stingl U."/>
        </authorList>
    </citation>
    <scope>NUCLEOTIDE SEQUENCE [LARGE SCALE GENOMIC DNA]</scope>
    <source>
        <strain evidence="6 10">DSM 3094</strain>
    </source>
</reference>
<keyword evidence="3" id="KW-0963">Cytoplasm</keyword>
<proteinExistence type="inferred from homology"/>
<dbReference type="GO" id="GO:0044183">
    <property type="term" value="F:protein folding chaperone"/>
    <property type="evidence" value="ECO:0007669"/>
    <property type="project" value="InterPro"/>
</dbReference>
<keyword evidence="8" id="KW-1185">Reference proteome</keyword>
<dbReference type="GO" id="GO:0051082">
    <property type="term" value="F:unfolded protein binding"/>
    <property type="evidence" value="ECO:0007669"/>
    <property type="project" value="TreeGrafter"/>
</dbReference>
<reference evidence="7 9" key="2">
    <citation type="submission" date="2016-10" db="EMBL/GenBank/DDBJ databases">
        <authorList>
            <person name="de Groot N.N."/>
        </authorList>
    </citation>
    <scope>NUCLEOTIDE SEQUENCE [LARGE SCALE GENOMIC DNA]</scope>
    <source>
        <strain evidence="7 9">Z-7982</strain>
    </source>
</reference>
<dbReference type="PANTHER" id="PTHR10772">
    <property type="entry name" value="10 KDA HEAT SHOCK PROTEIN"/>
    <property type="match status" value="1"/>
</dbReference>
<dbReference type="CDD" id="cd00320">
    <property type="entry name" value="cpn10"/>
    <property type="match status" value="1"/>
</dbReference>
<evidence type="ECO:0000313" key="6">
    <source>
        <dbReference type="EMBL" id="RNI10839.1"/>
    </source>
</evidence>
<dbReference type="GO" id="GO:0005524">
    <property type="term" value="F:ATP binding"/>
    <property type="evidence" value="ECO:0007669"/>
    <property type="project" value="InterPro"/>
</dbReference>
<keyword evidence="2 3" id="KW-0143">Chaperone</keyword>
<dbReference type="PRINTS" id="PR00297">
    <property type="entry name" value="CHAPERONIN10"/>
</dbReference>
<evidence type="ECO:0000256" key="3">
    <source>
        <dbReference type="HAMAP-Rule" id="MF_00580"/>
    </source>
</evidence>
<organism evidence="5 8">
    <name type="scientific">Methanohalophilus halophilus</name>
    <dbReference type="NCBI Taxonomy" id="2177"/>
    <lineage>
        <taxon>Archaea</taxon>
        <taxon>Methanobacteriati</taxon>
        <taxon>Methanobacteriota</taxon>
        <taxon>Stenosarchaea group</taxon>
        <taxon>Methanomicrobia</taxon>
        <taxon>Methanosarcinales</taxon>
        <taxon>Methanosarcinaceae</taxon>
        <taxon>Methanohalophilus</taxon>
    </lineage>
</organism>
<dbReference type="Proteomes" id="UP000267921">
    <property type="component" value="Unassembled WGS sequence"/>
</dbReference>
<dbReference type="AlphaFoldDB" id="A0A1L3Q091"/>
<dbReference type="InterPro" id="IPR020818">
    <property type="entry name" value="Chaperonin_GroES"/>
</dbReference>